<name>A0ABR7X201_9SPHI</name>
<dbReference type="Gene3D" id="2.120.10.30">
    <property type="entry name" value="TolB, C-terminal domain"/>
    <property type="match status" value="1"/>
</dbReference>
<evidence type="ECO:0000313" key="2">
    <source>
        <dbReference type="Proteomes" id="UP000618754"/>
    </source>
</evidence>
<accession>A0ABR7X201</accession>
<proteinExistence type="predicted"/>
<comment type="caution">
    <text evidence="1">The sequence shown here is derived from an EMBL/GenBank/DDBJ whole genome shotgun (WGS) entry which is preliminary data.</text>
</comment>
<dbReference type="InterPro" id="IPR011042">
    <property type="entry name" value="6-blade_b-propeller_TolB-like"/>
</dbReference>
<dbReference type="RefSeq" id="WP_191174407.1">
    <property type="nucleotide sequence ID" value="NZ_JACWMW010000001.1"/>
</dbReference>
<dbReference type="Proteomes" id="UP000618754">
    <property type="component" value="Unassembled WGS sequence"/>
</dbReference>
<dbReference type="PANTHER" id="PTHR36842">
    <property type="entry name" value="PROTEIN TOLB HOMOLOG"/>
    <property type="match status" value="1"/>
</dbReference>
<dbReference type="SUPFAM" id="SSF69304">
    <property type="entry name" value="Tricorn protease N-terminal domain"/>
    <property type="match status" value="1"/>
</dbReference>
<evidence type="ECO:0008006" key="3">
    <source>
        <dbReference type="Google" id="ProtNLM"/>
    </source>
</evidence>
<dbReference type="EMBL" id="JACWMW010000001">
    <property type="protein sequence ID" value="MBD1384541.1"/>
    <property type="molecule type" value="Genomic_DNA"/>
</dbReference>
<sequence length="1002" mass="112367">MPGRSDWAEAHLLAFNPSHKWDGLKGKVLIVAVGFSQRITNKNTRALAQIENLTLSQKIPTFIPMFKRLLLPLFILVTTAAAAQTFGGNPPSIKWQQVNTPVARVIFSQGMDSVAQRVAQTIARMNRMIQPTIGFKQRQVNIVLQNQTTISNAYVGLAPFRSEFYLTAGQNNFDVGSLPWPEQLAIHEFRHVQQYNNFNVGVSRGLSIIFGEGGQALANALSVPDWFFEGDAVYNETLVSKQGRGRLPFFFNGYRGLWAAGKDYSFMKLRNGSYLDYTPNHYPLGYMMVAYGREKYGNTFWKDVTHDAAAFSPFFYPLQGAIKKHAGVNYTEFRNAALTHFKTAFKADAKDDRPNAKSRHFIADQEYPAYINDSTLIYLKSTYTHIPQFIIKTGSGERAIAVQGITTDNYFSYRNGKVIYAGYRPDLRWGYRNYNELIVLDINTGKEHRITRKTKYFSPAFSADGKRIAAVQVAPSGRSELHMLSEDGKLLSVVPNNVGLFYTYPKFYGDDKLLSAVRNFTGEMSLALIDIKTGATKYLLPFSFEPIAFPQLQGDVVYFSKTSGLNDRLFAFDIGTNKLFEVKGIPQNAIGYYQPAISQSKLAWTSFTALGYRLSEVDRANVQLSNIGNSQVFTALPDMNISALRKDSAANILASVKPDSLPITKYSKLHGLFNFHSIFPSLDDPNYSLQLVGNNVLNTFQSQLTFNYNRDEGYKQIGYDAAYGAFFPYLIAGADYAFDRRGFYKGNSIYYNETSIHGGLQVPFNLSASKHSTALSVSTSLYYSTNNFQQPFRAMFKDSHYTYLSSTISFSNQGQQARQNINPHFAQNISVNYKTSISSVSATQLLTAGTFYFPGLSANHSFVVSGAYQHKGENRGIGYSNDFPFSHGYTAESLDDMNKFSASYHFPIAYPDAGFGNLLYLMRLRGNFFYDQTHARAANFFTDGSALKANFRTAGAALFFDTKWFNEASISFGVRYSHLLDRDIFGGSGHNRFELVLPVAIF</sequence>
<reference evidence="1 2" key="1">
    <citation type="submission" date="2020-09" db="EMBL/GenBank/DDBJ databases">
        <title>Novel species of Mucilaginibacter isolated from a glacier on the Tibetan Plateau.</title>
        <authorList>
            <person name="Liu Q."/>
            <person name="Xin Y.-H."/>
        </authorList>
    </citation>
    <scope>NUCLEOTIDE SEQUENCE [LARGE SCALE GENOMIC DNA]</scope>
    <source>
        <strain evidence="1 2">CGMCC 1.13878</strain>
    </source>
</reference>
<gene>
    <name evidence="1" type="ORF">IDJ75_04560</name>
</gene>
<keyword evidence="2" id="KW-1185">Reference proteome</keyword>
<evidence type="ECO:0000313" key="1">
    <source>
        <dbReference type="EMBL" id="MBD1384541.1"/>
    </source>
</evidence>
<organism evidence="1 2">
    <name type="scientific">Mucilaginibacter rigui</name>
    <dbReference type="NCBI Taxonomy" id="534635"/>
    <lineage>
        <taxon>Bacteria</taxon>
        <taxon>Pseudomonadati</taxon>
        <taxon>Bacteroidota</taxon>
        <taxon>Sphingobacteriia</taxon>
        <taxon>Sphingobacteriales</taxon>
        <taxon>Sphingobacteriaceae</taxon>
        <taxon>Mucilaginibacter</taxon>
    </lineage>
</organism>
<dbReference type="PANTHER" id="PTHR36842:SF1">
    <property type="entry name" value="PROTEIN TOLB"/>
    <property type="match status" value="1"/>
</dbReference>
<protein>
    <recommendedName>
        <fullName evidence="3">DUF4157 domain-containing protein</fullName>
    </recommendedName>
</protein>